<dbReference type="GO" id="GO:0005774">
    <property type="term" value="C:vacuolar membrane"/>
    <property type="evidence" value="ECO:0007669"/>
    <property type="project" value="UniProtKB-SubCell"/>
</dbReference>
<comment type="subcellular location">
    <subcellularLocation>
        <location evidence="1">Endomembrane system</location>
        <topology evidence="1">Multi-pass membrane protein</topology>
    </subcellularLocation>
    <subcellularLocation>
        <location evidence="6">Vacuole membrane</location>
        <topology evidence="6">Multi-pass membrane protein</topology>
    </subcellularLocation>
</comment>
<dbReference type="AlphaFoldDB" id="A0A433QEF6"/>
<keyword evidence="4 6" id="KW-1133">Transmembrane helix</keyword>
<keyword evidence="8" id="KW-1185">Reference proteome</keyword>
<evidence type="ECO:0000256" key="1">
    <source>
        <dbReference type="ARBA" id="ARBA00004127"/>
    </source>
</evidence>
<dbReference type="InterPro" id="IPR050495">
    <property type="entry name" value="ATG22/LtaA_families"/>
</dbReference>
<evidence type="ECO:0000256" key="6">
    <source>
        <dbReference type="RuleBase" id="RU363073"/>
    </source>
</evidence>
<evidence type="ECO:0000313" key="7">
    <source>
        <dbReference type="EMBL" id="RUS28109.1"/>
    </source>
</evidence>
<sequence>MNVFIPLINSSMARAVSTDSFDHTKLCVLLDSSHVCQVLFGAFWVSPASFSLYTSAVAVGIQAVMFIWLGALADYSSGSVCYGASQVFHIAYLPRLTRNHPNVRDASPQYYQDAWSVTVSSLSAYAKGVQHVGGLVNMALSVGALPYHKFLPWPNSRRCIQGINLFIVSLAP</sequence>
<dbReference type="GO" id="GO:0012505">
    <property type="term" value="C:endomembrane system"/>
    <property type="evidence" value="ECO:0007669"/>
    <property type="project" value="UniProtKB-SubCell"/>
</dbReference>
<gene>
    <name evidence="7" type="ORF">BC938DRAFT_482307</name>
</gene>
<dbReference type="PANTHER" id="PTHR23519">
    <property type="entry name" value="AUTOPHAGY-RELATED PROTEIN 22"/>
    <property type="match status" value="1"/>
</dbReference>
<proteinExistence type="inferred from homology"/>
<comment type="caution">
    <text evidence="6">Lacks conserved residue(s) required for the propagation of feature annotation.</text>
</comment>
<dbReference type="InterPro" id="IPR024671">
    <property type="entry name" value="Atg22-like"/>
</dbReference>
<name>A0A433QEF6_9FUNG</name>
<comment type="function">
    <text evidence="6">Vacuolar effluxer which mediate the efflux of amino acids resulting from autophagic degradation. The release of autophagic amino acids allows the maintenance of protein synthesis and viability during nitrogen starvation.</text>
</comment>
<protein>
    <recommendedName>
        <fullName evidence="6">Autophagy-related protein</fullName>
    </recommendedName>
</protein>
<keyword evidence="2 6" id="KW-0813">Transport</keyword>
<keyword evidence="6" id="KW-0072">Autophagy</keyword>
<dbReference type="EMBL" id="RBNJ01007185">
    <property type="protein sequence ID" value="RUS28109.1"/>
    <property type="molecule type" value="Genomic_DNA"/>
</dbReference>
<dbReference type="Proteomes" id="UP000274822">
    <property type="component" value="Unassembled WGS sequence"/>
</dbReference>
<evidence type="ECO:0000313" key="8">
    <source>
        <dbReference type="Proteomes" id="UP000274822"/>
    </source>
</evidence>
<comment type="similarity">
    <text evidence="6">Belongs to the ATG22 family.</text>
</comment>
<comment type="caution">
    <text evidence="7">The sequence shown here is derived from an EMBL/GenBank/DDBJ whole genome shotgun (WGS) entry which is preliminary data.</text>
</comment>
<evidence type="ECO:0000256" key="4">
    <source>
        <dbReference type="ARBA" id="ARBA00022989"/>
    </source>
</evidence>
<keyword evidence="3 6" id="KW-0812">Transmembrane</keyword>
<organism evidence="7 8">
    <name type="scientific">Jimgerdemannia flammicorona</name>
    <dbReference type="NCBI Taxonomy" id="994334"/>
    <lineage>
        <taxon>Eukaryota</taxon>
        <taxon>Fungi</taxon>
        <taxon>Fungi incertae sedis</taxon>
        <taxon>Mucoromycota</taxon>
        <taxon>Mucoromycotina</taxon>
        <taxon>Endogonomycetes</taxon>
        <taxon>Endogonales</taxon>
        <taxon>Endogonaceae</taxon>
        <taxon>Jimgerdemannia</taxon>
    </lineage>
</organism>
<dbReference type="GO" id="GO:0006865">
    <property type="term" value="P:amino acid transport"/>
    <property type="evidence" value="ECO:0007669"/>
    <property type="project" value="UniProtKB-KW"/>
</dbReference>
<keyword evidence="5 6" id="KW-0472">Membrane</keyword>
<dbReference type="Pfam" id="PF11700">
    <property type="entry name" value="ATG22"/>
    <property type="match status" value="1"/>
</dbReference>
<evidence type="ECO:0000256" key="5">
    <source>
        <dbReference type="ARBA" id="ARBA00023136"/>
    </source>
</evidence>
<feature type="transmembrane region" description="Helical" evidence="6">
    <location>
        <begin position="50"/>
        <end position="69"/>
    </location>
</feature>
<dbReference type="PANTHER" id="PTHR23519:SF1">
    <property type="entry name" value="AUTOPHAGY-RELATED PROTEIN 22"/>
    <property type="match status" value="1"/>
</dbReference>
<keyword evidence="6" id="KW-0926">Vacuole</keyword>
<keyword evidence="6" id="KW-0029">Amino-acid transport</keyword>
<reference evidence="7 8" key="1">
    <citation type="journal article" date="2018" name="New Phytol.">
        <title>Phylogenomics of Endogonaceae and evolution of mycorrhizas within Mucoromycota.</title>
        <authorList>
            <person name="Chang Y."/>
            <person name="Desiro A."/>
            <person name="Na H."/>
            <person name="Sandor L."/>
            <person name="Lipzen A."/>
            <person name="Clum A."/>
            <person name="Barry K."/>
            <person name="Grigoriev I.V."/>
            <person name="Martin F.M."/>
            <person name="Stajich J.E."/>
            <person name="Smith M.E."/>
            <person name="Bonito G."/>
            <person name="Spatafora J.W."/>
        </authorList>
    </citation>
    <scope>NUCLEOTIDE SEQUENCE [LARGE SCALE GENOMIC DNA]</scope>
    <source>
        <strain evidence="7 8">AD002</strain>
    </source>
</reference>
<accession>A0A433QEF6</accession>
<dbReference type="GO" id="GO:0006914">
    <property type="term" value="P:autophagy"/>
    <property type="evidence" value="ECO:0007669"/>
    <property type="project" value="UniProtKB-KW"/>
</dbReference>
<evidence type="ECO:0000256" key="3">
    <source>
        <dbReference type="ARBA" id="ARBA00022692"/>
    </source>
</evidence>
<evidence type="ECO:0000256" key="2">
    <source>
        <dbReference type="ARBA" id="ARBA00022448"/>
    </source>
</evidence>